<evidence type="ECO:0000313" key="1">
    <source>
        <dbReference type="EMBL" id="KAH6628897.1"/>
    </source>
</evidence>
<comment type="caution">
    <text evidence="1">The sequence shown here is derived from an EMBL/GenBank/DDBJ whole genome shotgun (WGS) entry which is preliminary data.</text>
</comment>
<sequence length="662" mass="74876">MTNGETNMEISLRNIPLEDSDDQRPQGNGDSASEQYLAAIHALMMTMAKQNSIQIPTEALLVRPKVDQQGDDIRPRKAHFDSDKTISYQLEQRPTPKAWSPQEWDRIFKPFPAESLQVERFDDRANADLAKILSWHVPLPQKLSGAYAEYYELGYDEDGYVSKLRQGDLTAAAAMSRPVSRVIDEYMSTKRDPLGQRFGREWKLGLNGKFDHLLFSIAAAQLCRNSDLDESCGYKSLGSGRQRSVNRFLTEFRGEWGINRDLRGTSEHRWTERPGSGELIQEDIVFQYHMRAFATPQLPSAGVLDLTLMKREQGTLTNNKSAPSIYIREIRYSVGLKTTWDFEFPVFSLVTMVDAAAGSLQNCGELWERNKWTAVGIRPSMRATGIAAFAFRIHSLLPQWAGHWSSLVDNIQKQLTTNFSRLLSPKHRRETMVDTADLALLEFYFTVVQILRISAEWIQESMDDLQRMVDGMEQLYFASSSTAEGQAVNFLPEAPTAAGEAAANMFRKNWNGVILEQQRLGNALLARVAKIEEQTKSLRDDVFNATAVSEATKSTQLNRYVLVSTIATIFYLPLSFIAAPFALQIFDFESSSQKTWFIVTTSVVAGTTYLISWISIWAVGDPIRRRKLADAYARLDHKDFADWASVRIRRNRKASEAPGSVL</sequence>
<reference evidence="1 2" key="1">
    <citation type="journal article" date="2021" name="Nat. Commun.">
        <title>Genetic determinants of endophytism in the Arabidopsis root mycobiome.</title>
        <authorList>
            <person name="Mesny F."/>
            <person name="Miyauchi S."/>
            <person name="Thiergart T."/>
            <person name="Pickel B."/>
            <person name="Atanasova L."/>
            <person name="Karlsson M."/>
            <person name="Huettel B."/>
            <person name="Barry K.W."/>
            <person name="Haridas S."/>
            <person name="Chen C."/>
            <person name="Bauer D."/>
            <person name="Andreopoulos W."/>
            <person name="Pangilinan J."/>
            <person name="LaButti K."/>
            <person name="Riley R."/>
            <person name="Lipzen A."/>
            <person name="Clum A."/>
            <person name="Drula E."/>
            <person name="Henrissat B."/>
            <person name="Kohler A."/>
            <person name="Grigoriev I.V."/>
            <person name="Martin F.M."/>
            <person name="Hacquard S."/>
        </authorList>
    </citation>
    <scope>NUCLEOTIDE SEQUENCE [LARGE SCALE GENOMIC DNA]</scope>
    <source>
        <strain evidence="1 2">MPI-SDFR-AT-0079</strain>
    </source>
</reference>
<keyword evidence="2" id="KW-1185">Reference proteome</keyword>
<organism evidence="1 2">
    <name type="scientific">Chaetomium tenue</name>
    <dbReference type="NCBI Taxonomy" id="1854479"/>
    <lineage>
        <taxon>Eukaryota</taxon>
        <taxon>Fungi</taxon>
        <taxon>Dikarya</taxon>
        <taxon>Ascomycota</taxon>
        <taxon>Pezizomycotina</taxon>
        <taxon>Sordariomycetes</taxon>
        <taxon>Sordariomycetidae</taxon>
        <taxon>Sordariales</taxon>
        <taxon>Chaetomiaceae</taxon>
        <taxon>Chaetomium</taxon>
    </lineage>
</organism>
<gene>
    <name evidence="1" type="ORF">F5144DRAFT_655576</name>
</gene>
<evidence type="ECO:0000313" key="2">
    <source>
        <dbReference type="Proteomes" id="UP000724584"/>
    </source>
</evidence>
<name>A0ACB7P7M5_9PEZI</name>
<accession>A0ACB7P7M5</accession>
<dbReference type="EMBL" id="JAGIZQ010000005">
    <property type="protein sequence ID" value="KAH6628897.1"/>
    <property type="molecule type" value="Genomic_DNA"/>
</dbReference>
<protein>
    <submittedName>
        <fullName evidence="1">Uncharacterized protein</fullName>
    </submittedName>
</protein>
<dbReference type="Proteomes" id="UP000724584">
    <property type="component" value="Unassembled WGS sequence"/>
</dbReference>
<proteinExistence type="predicted"/>